<organism evidence="1 2">
    <name type="scientific">Luteimonas terrae</name>
    <dbReference type="NCBI Taxonomy" id="1530191"/>
    <lineage>
        <taxon>Bacteria</taxon>
        <taxon>Pseudomonadati</taxon>
        <taxon>Pseudomonadota</taxon>
        <taxon>Gammaproteobacteria</taxon>
        <taxon>Lysobacterales</taxon>
        <taxon>Lysobacteraceae</taxon>
        <taxon>Luteimonas</taxon>
    </lineage>
</organism>
<dbReference type="Proteomes" id="UP001256588">
    <property type="component" value="Unassembled WGS sequence"/>
</dbReference>
<evidence type="ECO:0000313" key="2">
    <source>
        <dbReference type="Proteomes" id="UP001256588"/>
    </source>
</evidence>
<dbReference type="Gene3D" id="3.40.50.150">
    <property type="entry name" value="Vaccinia Virus protein VP39"/>
    <property type="match status" value="1"/>
</dbReference>
<dbReference type="EMBL" id="JAVDWO010000011">
    <property type="protein sequence ID" value="MDR7193937.1"/>
    <property type="molecule type" value="Genomic_DNA"/>
</dbReference>
<protein>
    <submittedName>
        <fullName evidence="1">Cyclopropane fatty-acyl-phospholipid synthase-like methyltransferase</fullName>
    </submittedName>
</protein>
<evidence type="ECO:0000313" key="1">
    <source>
        <dbReference type="EMBL" id="MDR7193937.1"/>
    </source>
</evidence>
<gene>
    <name evidence="1" type="ORF">J2W68_002678</name>
</gene>
<dbReference type="SUPFAM" id="SSF53335">
    <property type="entry name" value="S-adenosyl-L-methionine-dependent methyltransferases"/>
    <property type="match status" value="1"/>
</dbReference>
<dbReference type="PANTHER" id="PTHR20974:SF0">
    <property type="entry name" value="UPF0585 PROTEIN CG18661"/>
    <property type="match status" value="1"/>
</dbReference>
<accession>A0ABU1XYU7</accession>
<keyword evidence="2" id="KW-1185">Reference proteome</keyword>
<sequence length="218" mass="24154">MTTRPLPRDKPFAPSCDRNRAPILEVLRERFEHRQHVLEIGSGTGQHAVYFAGAMPWLRWQTSEREAHLPGIALWLDEAGLPNTPAPVMLDVTQPTWPASTAADSRFDAVFTANTLHIMSWAEVEACFAGLAHALADDATLVIYGPFNVGGAYTSDSNREFDGWLKARDPRSGIRDFEAVDALASGIGLRLQDDIEMPSNNRCLVWRRSSAARVALDR</sequence>
<proteinExistence type="predicted"/>
<reference evidence="1 2" key="1">
    <citation type="submission" date="2023-07" db="EMBL/GenBank/DDBJ databases">
        <title>Sorghum-associated microbial communities from plants grown in Nebraska, USA.</title>
        <authorList>
            <person name="Schachtman D."/>
        </authorList>
    </citation>
    <scope>NUCLEOTIDE SEQUENCE [LARGE SCALE GENOMIC DNA]</scope>
    <source>
        <strain evidence="1 2">4099</strain>
    </source>
</reference>
<name>A0ABU1XYU7_9GAMM</name>
<dbReference type="Pfam" id="PF06080">
    <property type="entry name" value="DUF938"/>
    <property type="match status" value="1"/>
</dbReference>
<dbReference type="InterPro" id="IPR010342">
    <property type="entry name" value="DUF938"/>
</dbReference>
<dbReference type="InterPro" id="IPR029063">
    <property type="entry name" value="SAM-dependent_MTases_sf"/>
</dbReference>
<comment type="caution">
    <text evidence="1">The sequence shown here is derived from an EMBL/GenBank/DDBJ whole genome shotgun (WGS) entry which is preliminary data.</text>
</comment>
<dbReference type="RefSeq" id="WP_310236631.1">
    <property type="nucleotide sequence ID" value="NZ_JAVDWO010000011.1"/>
</dbReference>
<dbReference type="PANTHER" id="PTHR20974">
    <property type="entry name" value="UPF0585 PROTEIN CG18661"/>
    <property type="match status" value="1"/>
</dbReference>